<feature type="signal peptide" evidence="6">
    <location>
        <begin position="1"/>
        <end position="23"/>
    </location>
</feature>
<reference evidence="8 9" key="1">
    <citation type="submission" date="2024-10" db="EMBL/GenBank/DDBJ databases">
        <title>The Natural Products Discovery Center: Release of the First 8490 Sequenced Strains for Exploring Actinobacteria Biosynthetic Diversity.</title>
        <authorList>
            <person name="Kalkreuter E."/>
            <person name="Kautsar S.A."/>
            <person name="Yang D."/>
            <person name="Bader C.D."/>
            <person name="Teijaro C.N."/>
            <person name="Fluegel L."/>
            <person name="Davis C.M."/>
            <person name="Simpson J.R."/>
            <person name="Lauterbach L."/>
            <person name="Steele A.D."/>
            <person name="Gui C."/>
            <person name="Meng S."/>
            <person name="Li G."/>
            <person name="Viehrig K."/>
            <person name="Ye F."/>
            <person name="Su P."/>
            <person name="Kiefer A.F."/>
            <person name="Nichols A."/>
            <person name="Cepeda A.J."/>
            <person name="Yan W."/>
            <person name="Fan B."/>
            <person name="Jiang Y."/>
            <person name="Adhikari A."/>
            <person name="Zheng C.-J."/>
            <person name="Schuster L."/>
            <person name="Cowan T.M."/>
            <person name="Smanski M.J."/>
            <person name="Chevrette M.G."/>
            <person name="De Carvalho L.P.S."/>
            <person name="Shen B."/>
        </authorList>
    </citation>
    <scope>NUCLEOTIDE SEQUENCE [LARGE SCALE GENOMIC DNA]</scope>
    <source>
        <strain evidence="8 9">NPDC002173</strain>
    </source>
</reference>
<comment type="caution">
    <text evidence="8">The sequence shown here is derived from an EMBL/GenBank/DDBJ whole genome shotgun (WGS) entry which is preliminary data.</text>
</comment>
<dbReference type="CDD" id="cd01146">
    <property type="entry name" value="FhuD"/>
    <property type="match status" value="1"/>
</dbReference>
<dbReference type="PANTHER" id="PTHR30532">
    <property type="entry name" value="IRON III DICITRATE-BINDING PERIPLASMIC PROTEIN"/>
    <property type="match status" value="1"/>
</dbReference>
<dbReference type="Pfam" id="PF01497">
    <property type="entry name" value="Peripla_BP_2"/>
    <property type="match status" value="1"/>
</dbReference>
<evidence type="ECO:0000256" key="1">
    <source>
        <dbReference type="ARBA" id="ARBA00004196"/>
    </source>
</evidence>
<comment type="similarity">
    <text evidence="2">Belongs to the bacterial solute-binding protein 8 family.</text>
</comment>
<dbReference type="EMBL" id="JBIASD010000054">
    <property type="protein sequence ID" value="MFF3671774.1"/>
    <property type="molecule type" value="Genomic_DNA"/>
</dbReference>
<keyword evidence="3" id="KW-0813">Transport</keyword>
<dbReference type="PROSITE" id="PS51257">
    <property type="entry name" value="PROKAR_LIPOPROTEIN"/>
    <property type="match status" value="1"/>
</dbReference>
<keyword evidence="5" id="KW-0175">Coiled coil</keyword>
<proteinExistence type="inferred from homology"/>
<dbReference type="Gene3D" id="3.40.50.1980">
    <property type="entry name" value="Nitrogenase molybdenum iron protein domain"/>
    <property type="match status" value="2"/>
</dbReference>
<protein>
    <submittedName>
        <fullName evidence="8">ABC transporter substrate-binding protein</fullName>
    </submittedName>
</protein>
<gene>
    <name evidence="8" type="ORF">ACFYXI_39935</name>
</gene>
<evidence type="ECO:0000256" key="3">
    <source>
        <dbReference type="ARBA" id="ARBA00022448"/>
    </source>
</evidence>
<accession>A0ABW6T6K1</accession>
<keyword evidence="9" id="KW-1185">Reference proteome</keyword>
<evidence type="ECO:0000259" key="7">
    <source>
        <dbReference type="PROSITE" id="PS50983"/>
    </source>
</evidence>
<dbReference type="InterPro" id="IPR002491">
    <property type="entry name" value="ABC_transptr_periplasmic_BD"/>
</dbReference>
<dbReference type="PROSITE" id="PS50983">
    <property type="entry name" value="FE_B12_PBP"/>
    <property type="match status" value="1"/>
</dbReference>
<dbReference type="SUPFAM" id="SSF53807">
    <property type="entry name" value="Helical backbone' metal receptor"/>
    <property type="match status" value="1"/>
</dbReference>
<dbReference type="RefSeq" id="WP_387417939.1">
    <property type="nucleotide sequence ID" value="NZ_JBIASD010000054.1"/>
</dbReference>
<evidence type="ECO:0000256" key="2">
    <source>
        <dbReference type="ARBA" id="ARBA00008814"/>
    </source>
</evidence>
<evidence type="ECO:0000313" key="9">
    <source>
        <dbReference type="Proteomes" id="UP001602013"/>
    </source>
</evidence>
<evidence type="ECO:0000256" key="6">
    <source>
        <dbReference type="SAM" id="SignalP"/>
    </source>
</evidence>
<dbReference type="Proteomes" id="UP001602013">
    <property type="component" value="Unassembled WGS sequence"/>
</dbReference>
<feature type="coiled-coil region" evidence="5">
    <location>
        <begin position="178"/>
        <end position="205"/>
    </location>
</feature>
<evidence type="ECO:0000256" key="5">
    <source>
        <dbReference type="SAM" id="Coils"/>
    </source>
</evidence>
<keyword evidence="4 6" id="KW-0732">Signal</keyword>
<name>A0ABW6T6K1_9ACTN</name>
<dbReference type="InterPro" id="IPR051313">
    <property type="entry name" value="Bact_iron-sidero_bind"/>
</dbReference>
<dbReference type="PANTHER" id="PTHR30532:SF29">
    <property type="entry name" value="FE(3+) DICITRATE-BINDING PERIPLASMIC PROTEIN"/>
    <property type="match status" value="1"/>
</dbReference>
<feature type="domain" description="Fe/B12 periplasmic-binding" evidence="7">
    <location>
        <begin position="74"/>
        <end position="334"/>
    </location>
</feature>
<evidence type="ECO:0000313" key="8">
    <source>
        <dbReference type="EMBL" id="MFF3671774.1"/>
    </source>
</evidence>
<evidence type="ECO:0000256" key="4">
    <source>
        <dbReference type="ARBA" id="ARBA00022729"/>
    </source>
</evidence>
<feature type="chain" id="PRO_5047542476" evidence="6">
    <location>
        <begin position="24"/>
        <end position="334"/>
    </location>
</feature>
<organism evidence="8 9">
    <name type="scientific">Microtetraspora malaysiensis</name>
    <dbReference type="NCBI Taxonomy" id="161358"/>
    <lineage>
        <taxon>Bacteria</taxon>
        <taxon>Bacillati</taxon>
        <taxon>Actinomycetota</taxon>
        <taxon>Actinomycetes</taxon>
        <taxon>Streptosporangiales</taxon>
        <taxon>Streptosporangiaceae</taxon>
        <taxon>Microtetraspora</taxon>
    </lineage>
</organism>
<sequence length="334" mass="34368">MKFSILRPAAVALLLVTSLAACGGTAGSTGSQGAAGLSGGAGDGAGGDAGQCGKTERTITHALGTTTVTGDPSRVVVTEFSFADGASLLGVRPVGVADDSDRNRIIQPIRERLGDYTSLGLRKSPSLPVIASLRPDLIIIDAKRNADVYPQLSAMAPTIALTSQEGDLAANIAAMRVLGQALNRCAEMEKAVTGLQDKLASIKTRIDGLPAKPKALFAVAADKTFSAHNGAAFVPSVLSAIGLEPALPADQSQPQADMGLETLVATAPEAMFIANYTPQNPITAWRANKLFAGIPAVASNRLFSVDPDVWARNRGVTAAEMVAEQAADLLLNAK</sequence>
<comment type="subcellular location">
    <subcellularLocation>
        <location evidence="1">Cell envelope</location>
    </subcellularLocation>
</comment>